<protein>
    <submittedName>
        <fullName evidence="1">Uncharacterized protein</fullName>
    </submittedName>
</protein>
<sequence>MSRVLRLVERGRRAAEALMLDSCRITKVDGYTVDPVTAVNTPNVVITYEGPCKIQSLRAYESTPTGGDRQWTVSPLELHLPVTGTADVGTDQRAEILTSVDPVNVGRVLRIRSGDRKSLQTALRLAVDEVID</sequence>
<dbReference type="RefSeq" id="WP_112284026.1">
    <property type="nucleotide sequence ID" value="NZ_MASW01000006.1"/>
</dbReference>
<proteinExistence type="predicted"/>
<evidence type="ECO:0000313" key="1">
    <source>
        <dbReference type="EMBL" id="PXY20882.1"/>
    </source>
</evidence>
<dbReference type="Pfam" id="PF19586">
    <property type="entry name" value="DUF6093"/>
    <property type="match status" value="1"/>
</dbReference>
<dbReference type="InterPro" id="IPR046075">
    <property type="entry name" value="DUF6093"/>
</dbReference>
<name>A0A2V4AKY9_9PSEU</name>
<accession>A0A2V4AKY9</accession>
<gene>
    <name evidence="1" type="ORF">BAY60_25600</name>
</gene>
<dbReference type="AlphaFoldDB" id="A0A2V4AKY9"/>
<reference evidence="1 2" key="1">
    <citation type="submission" date="2016-07" db="EMBL/GenBank/DDBJ databases">
        <title>Draft genome sequence of Prauserella muralis DSM 45305, isolated from a mould-covered wall in an indoor environment.</title>
        <authorList>
            <person name="Ruckert C."/>
            <person name="Albersmeier A."/>
            <person name="Jiang C.-L."/>
            <person name="Jiang Y."/>
            <person name="Kalinowski J."/>
            <person name="Schneider O."/>
            <person name="Winkler A."/>
            <person name="Zotchev S.B."/>
        </authorList>
    </citation>
    <scope>NUCLEOTIDE SEQUENCE [LARGE SCALE GENOMIC DNA]</scope>
    <source>
        <strain evidence="1 2">DSM 45305</strain>
    </source>
</reference>
<dbReference type="OrthoDB" id="4955099at2"/>
<comment type="caution">
    <text evidence="1">The sequence shown here is derived from an EMBL/GenBank/DDBJ whole genome shotgun (WGS) entry which is preliminary data.</text>
</comment>
<dbReference type="EMBL" id="MASW01000006">
    <property type="protein sequence ID" value="PXY20882.1"/>
    <property type="molecule type" value="Genomic_DNA"/>
</dbReference>
<evidence type="ECO:0000313" key="2">
    <source>
        <dbReference type="Proteomes" id="UP000249915"/>
    </source>
</evidence>
<organism evidence="1 2">
    <name type="scientific">Prauserella muralis</name>
    <dbReference type="NCBI Taxonomy" id="588067"/>
    <lineage>
        <taxon>Bacteria</taxon>
        <taxon>Bacillati</taxon>
        <taxon>Actinomycetota</taxon>
        <taxon>Actinomycetes</taxon>
        <taxon>Pseudonocardiales</taxon>
        <taxon>Pseudonocardiaceae</taxon>
        <taxon>Prauserella</taxon>
    </lineage>
</organism>
<dbReference type="Proteomes" id="UP000249915">
    <property type="component" value="Unassembled WGS sequence"/>
</dbReference>
<keyword evidence="2" id="KW-1185">Reference proteome</keyword>